<dbReference type="InterPro" id="IPR001525">
    <property type="entry name" value="C5_MeTfrase"/>
</dbReference>
<dbReference type="RefSeq" id="XP_028473055.1">
    <property type="nucleotide sequence ID" value="XM_028618688.1"/>
</dbReference>
<evidence type="ECO:0000256" key="6">
    <source>
        <dbReference type="SAM" id="MobiDB-lite"/>
    </source>
</evidence>
<dbReference type="EC" id="2.1.1.37" evidence="1"/>
<evidence type="ECO:0000256" key="2">
    <source>
        <dbReference type="ARBA" id="ARBA00022603"/>
    </source>
</evidence>
<gene>
    <name evidence="8" type="ORF">EHS24_002980</name>
</gene>
<evidence type="ECO:0000256" key="5">
    <source>
        <dbReference type="PROSITE-ProRule" id="PRU01016"/>
    </source>
</evidence>
<keyword evidence="9" id="KW-1185">Reference proteome</keyword>
<comment type="caution">
    <text evidence="5">Lacks conserved residue(s) required for the propagation of feature annotation.</text>
</comment>
<dbReference type="GO" id="GO:0003886">
    <property type="term" value="F:DNA (cytosine-5-)-methyltransferase activity"/>
    <property type="evidence" value="ECO:0007669"/>
    <property type="project" value="UniProtKB-EC"/>
</dbReference>
<dbReference type="GeneID" id="39587523"/>
<reference evidence="8 9" key="1">
    <citation type="submission" date="2018-11" db="EMBL/GenBank/DDBJ databases">
        <title>Genome sequence of Apiotrichum porosum DSM 27194.</title>
        <authorList>
            <person name="Aliyu H."/>
            <person name="Gorte O."/>
            <person name="Ochsenreither K."/>
        </authorList>
    </citation>
    <scope>NUCLEOTIDE SEQUENCE [LARGE SCALE GENOMIC DNA]</scope>
    <source>
        <strain evidence="8 9">DSM 27194</strain>
    </source>
</reference>
<evidence type="ECO:0000256" key="4">
    <source>
        <dbReference type="ARBA" id="ARBA00022691"/>
    </source>
</evidence>
<evidence type="ECO:0000256" key="3">
    <source>
        <dbReference type="ARBA" id="ARBA00022679"/>
    </source>
</evidence>
<dbReference type="PANTHER" id="PTHR10629:SF52">
    <property type="entry name" value="DNA (CYTOSINE-5)-METHYLTRANSFERASE 1"/>
    <property type="match status" value="1"/>
</dbReference>
<dbReference type="Proteomes" id="UP000279236">
    <property type="component" value="Unassembled WGS sequence"/>
</dbReference>
<dbReference type="SUPFAM" id="SSF53335">
    <property type="entry name" value="S-adenosyl-L-methionine-dependent methyltransferases"/>
    <property type="match status" value="1"/>
</dbReference>
<name>A0A427XGD1_9TREE</name>
<organism evidence="8 9">
    <name type="scientific">Apiotrichum porosum</name>
    <dbReference type="NCBI Taxonomy" id="105984"/>
    <lineage>
        <taxon>Eukaryota</taxon>
        <taxon>Fungi</taxon>
        <taxon>Dikarya</taxon>
        <taxon>Basidiomycota</taxon>
        <taxon>Agaricomycotina</taxon>
        <taxon>Tremellomycetes</taxon>
        <taxon>Trichosporonales</taxon>
        <taxon>Trichosporonaceae</taxon>
        <taxon>Apiotrichum</taxon>
    </lineage>
</organism>
<accession>A0A427XGD1</accession>
<feature type="transmembrane region" description="Helical" evidence="7">
    <location>
        <begin position="39"/>
        <end position="63"/>
    </location>
</feature>
<dbReference type="InterPro" id="IPR029063">
    <property type="entry name" value="SAM-dependent_MTases_sf"/>
</dbReference>
<keyword evidence="4 5" id="KW-0949">S-adenosyl-L-methionine</keyword>
<evidence type="ECO:0000313" key="8">
    <source>
        <dbReference type="EMBL" id="RSH77908.1"/>
    </source>
</evidence>
<sequence>MSGNSSTVATPTSSAGGFAASSSDASTSLGTSLVGRQSVYLYGFMATVGLLAAIALGLVVRAYMVRRRYRQRMIVAIANGEVVPQYHSPWYVRYNDPTPPAKKLPDFGPMPNMWENEMRLLDGTVTVNEKEALERARVAQSEDWSWLTPISVNHIHPYVEPPPPPPRVVPQIPTVRAEMLEVLYDLFPTPRRRRAAAAAAAMPRPERPPPAPTTMSPPTVAEVPPPGSDVRVGVLIALPCEGMGKAWAPLDPEEAEVPEVCLGVMEAYVVEEAAPTSNKRKREHERHAAEKTERIWGRMKGATTTCAITSLRRTTVKNGLTPNGLAVEVGDLVQFSGRDGAPREGLVRRIFKAEWEARGELERRAVYCHLHLVQKSLVANEWDLVQGRCANVNRGLLKRKVPGLVRYVANNAGVWREPRPSGRSPRDAKDTESDPFRTTSCDSCISRHLSDLRRPVLHMNGAFDYNGESFHRGDLVFVASKDDDGVHTLGVMTRAAIQADVVTIDQVLPSNVKTTFVMQRCERTQRLAGDTNNSERSIYLTNDFERRFVSDIQGKGVVNVPGHYLNFDLTKVLPRGATKDVAALLDADVQRFCATCHDQAAADVQFTDVRLPSQDLYAGGGGSVQGAKGHFDVQFVVDSDPGHSRANHARNGQDPHADPRNGEVFVALAEIERVQPDVAVLENVPGMMDEREAAHGGRVNFCEETIKRALYMGYQVRVGLLNAREYGSPQDRVRLIIILARKGIPLPDFPPATHAAAPRSTVLPFCSDRIFDPLKRTYLGSAPFAAITCGDAIGDLDGKCFRAWSYNLRDPGSVFAPGHSTVVASWPVTPPTAEAKDAKEKRAHMNQGVYTLLTSSKVGGKSSYPIHPTAFRTFTQAERKRFQGFPDAYKFAGDVGDIDRVIGNAVCVNMASAICRQIKADVYQAFWEAHGRPDTARFWRLWREAHPVPHATPAPANVIANNADRQRRQPRPATGVEVIDLTHL</sequence>
<keyword evidence="3 5" id="KW-0808">Transferase</keyword>
<proteinExistence type="inferred from homology"/>
<evidence type="ECO:0000256" key="1">
    <source>
        <dbReference type="ARBA" id="ARBA00011975"/>
    </source>
</evidence>
<dbReference type="EMBL" id="RSCE01000014">
    <property type="protein sequence ID" value="RSH77908.1"/>
    <property type="molecule type" value="Genomic_DNA"/>
</dbReference>
<evidence type="ECO:0000256" key="7">
    <source>
        <dbReference type="SAM" id="Phobius"/>
    </source>
</evidence>
<dbReference type="PROSITE" id="PS00095">
    <property type="entry name" value="C5_MTASE_2"/>
    <property type="match status" value="1"/>
</dbReference>
<dbReference type="Gene3D" id="3.40.50.150">
    <property type="entry name" value="Vaccinia Virus protein VP39"/>
    <property type="match status" value="1"/>
</dbReference>
<feature type="region of interest" description="Disordered" evidence="6">
    <location>
        <begin position="1"/>
        <end position="26"/>
    </location>
</feature>
<dbReference type="STRING" id="105984.A0A427XGD1"/>
<evidence type="ECO:0000313" key="9">
    <source>
        <dbReference type="Proteomes" id="UP000279236"/>
    </source>
</evidence>
<dbReference type="GO" id="GO:0005634">
    <property type="term" value="C:nucleus"/>
    <property type="evidence" value="ECO:0007669"/>
    <property type="project" value="TreeGrafter"/>
</dbReference>
<dbReference type="GO" id="GO:0044027">
    <property type="term" value="P:negative regulation of gene expression via chromosomal CpG island methylation"/>
    <property type="evidence" value="ECO:0007669"/>
    <property type="project" value="TreeGrafter"/>
</dbReference>
<keyword evidence="7" id="KW-1133">Transmembrane helix</keyword>
<keyword evidence="7" id="KW-0812">Transmembrane</keyword>
<dbReference type="AlphaFoldDB" id="A0A427XGD1"/>
<feature type="compositionally biased region" description="Low complexity" evidence="6">
    <location>
        <begin position="9"/>
        <end position="26"/>
    </location>
</feature>
<dbReference type="Gene3D" id="3.90.120.10">
    <property type="entry name" value="DNA Methylase, subunit A, domain 2"/>
    <property type="match status" value="1"/>
</dbReference>
<keyword evidence="7" id="KW-0472">Membrane</keyword>
<feature type="region of interest" description="Disordered" evidence="6">
    <location>
        <begin position="415"/>
        <end position="438"/>
    </location>
</feature>
<feature type="region of interest" description="Disordered" evidence="6">
    <location>
        <begin position="197"/>
        <end position="226"/>
    </location>
</feature>
<dbReference type="InterPro" id="IPR050390">
    <property type="entry name" value="C5-Methyltransferase"/>
</dbReference>
<dbReference type="OrthoDB" id="5376140at2759"/>
<comment type="similarity">
    <text evidence="5">Belongs to the class I-like SAM-binding methyltransferase superfamily. C5-methyltransferase family.</text>
</comment>
<dbReference type="PROSITE" id="PS51679">
    <property type="entry name" value="SAM_MT_C5"/>
    <property type="match status" value="1"/>
</dbReference>
<dbReference type="PROSITE" id="PS50096">
    <property type="entry name" value="IQ"/>
    <property type="match status" value="1"/>
</dbReference>
<dbReference type="PANTHER" id="PTHR10629">
    <property type="entry name" value="CYTOSINE-SPECIFIC METHYLTRANSFERASE"/>
    <property type="match status" value="1"/>
</dbReference>
<comment type="caution">
    <text evidence="8">The sequence shown here is derived from an EMBL/GenBank/DDBJ whole genome shotgun (WGS) entry which is preliminary data.</text>
</comment>
<dbReference type="Pfam" id="PF00145">
    <property type="entry name" value="DNA_methylase"/>
    <property type="match status" value="1"/>
</dbReference>
<dbReference type="GO" id="GO:0032259">
    <property type="term" value="P:methylation"/>
    <property type="evidence" value="ECO:0007669"/>
    <property type="project" value="UniProtKB-KW"/>
</dbReference>
<dbReference type="GO" id="GO:0003677">
    <property type="term" value="F:DNA binding"/>
    <property type="evidence" value="ECO:0007669"/>
    <property type="project" value="TreeGrafter"/>
</dbReference>
<protein>
    <recommendedName>
        <fullName evidence="1">DNA (cytosine-5-)-methyltransferase</fullName>
        <ecNumber evidence="1">2.1.1.37</ecNumber>
    </recommendedName>
</protein>
<keyword evidence="2 5" id="KW-0489">Methyltransferase</keyword>
<feature type="compositionally biased region" description="Basic and acidic residues" evidence="6">
    <location>
        <begin position="416"/>
        <end position="435"/>
    </location>
</feature>
<dbReference type="InterPro" id="IPR031303">
    <property type="entry name" value="C5_meth_CS"/>
</dbReference>